<dbReference type="PANTHER" id="PTHR15367:SF2">
    <property type="entry name" value="DNA-DIRECTED RNA POLYMERASE III SUBUNIT"/>
    <property type="match status" value="1"/>
</dbReference>
<evidence type="ECO:0000313" key="6">
    <source>
        <dbReference type="Proteomes" id="UP000663879"/>
    </source>
</evidence>
<keyword evidence="3" id="KW-0539">Nucleus</keyword>
<dbReference type="GO" id="GO:0005666">
    <property type="term" value="C:RNA polymerase III complex"/>
    <property type="evidence" value="ECO:0007669"/>
    <property type="project" value="TreeGrafter"/>
</dbReference>
<evidence type="ECO:0000256" key="2">
    <source>
        <dbReference type="ARBA" id="ARBA00008352"/>
    </source>
</evidence>
<evidence type="ECO:0008006" key="7">
    <source>
        <dbReference type="Google" id="ProtNLM"/>
    </source>
</evidence>
<dbReference type="GO" id="GO:0006383">
    <property type="term" value="P:transcription by RNA polymerase III"/>
    <property type="evidence" value="ECO:0007669"/>
    <property type="project" value="InterPro"/>
</dbReference>
<protein>
    <recommendedName>
        <fullName evidence="7">DNA-directed RNA polymerase III subunit</fullName>
    </recommendedName>
</protein>
<dbReference type="OrthoDB" id="5377312at2759"/>
<dbReference type="EMBL" id="CAJNOC010002043">
    <property type="protein sequence ID" value="CAF0908791.1"/>
    <property type="molecule type" value="Genomic_DNA"/>
</dbReference>
<evidence type="ECO:0000256" key="1">
    <source>
        <dbReference type="ARBA" id="ARBA00004123"/>
    </source>
</evidence>
<feature type="region of interest" description="Disordered" evidence="4">
    <location>
        <begin position="136"/>
        <end position="206"/>
    </location>
</feature>
<dbReference type="Proteomes" id="UP000663879">
    <property type="component" value="Unassembled WGS sequence"/>
</dbReference>
<dbReference type="InterPro" id="IPR024661">
    <property type="entry name" value="RNA_pol_III_Rpc31"/>
</dbReference>
<feature type="compositionally biased region" description="Acidic residues" evidence="4">
    <location>
        <begin position="139"/>
        <end position="150"/>
    </location>
</feature>
<sequence length="206" mass="24499">MDVIQPPPLYPPLVSRPLNLDKNEYYESELKIKKKFRNTIQESFYFIESKTGLGNNNDFEATIQRYSDRYSKSKKTDMSKFKPNWSRLPKELKYFFEDKQKVKKLKRKQIAPNLAKRKVKRIIDDDEDIDKLVNKVVKEEEEENDEETEEKEVKKTTEENEEDKEEEIEGDEDFEEDNDYVEDYFDNGEEYGDDDLGGGDDEGPVY</sequence>
<proteinExistence type="inferred from homology"/>
<evidence type="ECO:0000313" key="5">
    <source>
        <dbReference type="EMBL" id="CAF0908791.1"/>
    </source>
</evidence>
<feature type="compositionally biased region" description="Acidic residues" evidence="4">
    <location>
        <begin position="159"/>
        <end position="206"/>
    </location>
</feature>
<evidence type="ECO:0000256" key="4">
    <source>
        <dbReference type="SAM" id="MobiDB-lite"/>
    </source>
</evidence>
<accession>A0A814A9I8</accession>
<keyword evidence="6" id="KW-1185">Reference proteome</keyword>
<comment type="similarity">
    <text evidence="2">Belongs to the eukaryotic RPC7 RNA polymerase subunit family.</text>
</comment>
<dbReference type="AlphaFoldDB" id="A0A814A9I8"/>
<name>A0A814A9I8_9BILA</name>
<comment type="caution">
    <text evidence="5">The sequence shown here is derived from an EMBL/GenBank/DDBJ whole genome shotgun (WGS) entry which is preliminary data.</text>
</comment>
<dbReference type="Pfam" id="PF11705">
    <property type="entry name" value="RNA_pol_3_Rpc31"/>
    <property type="match status" value="1"/>
</dbReference>
<gene>
    <name evidence="5" type="ORF">OXX778_LOCUS11786</name>
</gene>
<organism evidence="5 6">
    <name type="scientific">Brachionus calyciflorus</name>
    <dbReference type="NCBI Taxonomy" id="104777"/>
    <lineage>
        <taxon>Eukaryota</taxon>
        <taxon>Metazoa</taxon>
        <taxon>Spiralia</taxon>
        <taxon>Gnathifera</taxon>
        <taxon>Rotifera</taxon>
        <taxon>Eurotatoria</taxon>
        <taxon>Monogononta</taxon>
        <taxon>Pseudotrocha</taxon>
        <taxon>Ploima</taxon>
        <taxon>Brachionidae</taxon>
        <taxon>Brachionus</taxon>
    </lineage>
</organism>
<comment type="subcellular location">
    <subcellularLocation>
        <location evidence="1">Nucleus</location>
    </subcellularLocation>
</comment>
<reference evidence="5" key="1">
    <citation type="submission" date="2021-02" db="EMBL/GenBank/DDBJ databases">
        <authorList>
            <person name="Nowell W R."/>
        </authorList>
    </citation>
    <scope>NUCLEOTIDE SEQUENCE</scope>
    <source>
        <strain evidence="5">Ploen Becks lab</strain>
    </source>
</reference>
<evidence type="ECO:0000256" key="3">
    <source>
        <dbReference type="ARBA" id="ARBA00023242"/>
    </source>
</evidence>
<dbReference type="PANTHER" id="PTHR15367">
    <property type="entry name" value="DNA-DIRECTED RNA POLYMERASE III"/>
    <property type="match status" value="1"/>
</dbReference>